<sequence>MKKCRFIPVVSCAAVLSLTAGCALSQTETDTGAPLARQIGQSSHCGLTAPGHVVLRSTTDVDRLEQLPARTLSLAPLRELDFSREHVVLAALGQKPTGGYGVMLADSEIVDGRLDLSVTVKAPEPGAMVPQMITTPCAVIAVTAEGWDGLRVMPVQNNR</sequence>
<keyword evidence="3" id="KW-0378">Hydrolase</keyword>
<name>A0ABT8VWT0_9GAMM</name>
<accession>A0ABT8VWT0</accession>
<evidence type="ECO:0000259" key="2">
    <source>
        <dbReference type="Pfam" id="PF14343"/>
    </source>
</evidence>
<dbReference type="EMBL" id="JAUMIS010000001">
    <property type="protein sequence ID" value="MDO3720448.1"/>
    <property type="molecule type" value="Genomic_DNA"/>
</dbReference>
<dbReference type="PROSITE" id="PS51257">
    <property type="entry name" value="PROKAR_LIPOPROTEIN"/>
    <property type="match status" value="1"/>
</dbReference>
<dbReference type="Pfam" id="PF14343">
    <property type="entry name" value="PrcB_C"/>
    <property type="match status" value="1"/>
</dbReference>
<keyword evidence="3" id="KW-0645">Protease</keyword>
<feature type="domain" description="PrcB C-terminal" evidence="2">
    <location>
        <begin position="87"/>
        <end position="142"/>
    </location>
</feature>
<feature type="signal peptide" evidence="1">
    <location>
        <begin position="1"/>
        <end position="25"/>
    </location>
</feature>
<keyword evidence="1" id="KW-0732">Signal</keyword>
<organism evidence="3 4">
    <name type="scientific">Marinobacter suaedae</name>
    <dbReference type="NCBI Taxonomy" id="3057675"/>
    <lineage>
        <taxon>Bacteria</taxon>
        <taxon>Pseudomonadati</taxon>
        <taxon>Pseudomonadota</taxon>
        <taxon>Gammaproteobacteria</taxon>
        <taxon>Pseudomonadales</taxon>
        <taxon>Marinobacteraceae</taxon>
        <taxon>Marinobacter</taxon>
    </lineage>
</organism>
<protein>
    <submittedName>
        <fullName evidence="3">Protease complex subunit PrcB family protein</fullName>
    </submittedName>
</protein>
<reference evidence="3" key="1">
    <citation type="submission" date="2023-07" db="EMBL/GenBank/DDBJ databases">
        <title>Marinobacter sp. chi1 genome sequencing and assembly.</title>
        <authorList>
            <person name="Park S."/>
        </authorList>
    </citation>
    <scope>NUCLEOTIDE SEQUENCE</scope>
    <source>
        <strain evidence="3">Chi1</strain>
    </source>
</reference>
<dbReference type="InterPro" id="IPR025748">
    <property type="entry name" value="PrcB_C_dom"/>
</dbReference>
<evidence type="ECO:0000313" key="4">
    <source>
        <dbReference type="Proteomes" id="UP001168640"/>
    </source>
</evidence>
<keyword evidence="4" id="KW-1185">Reference proteome</keyword>
<dbReference type="Proteomes" id="UP001168640">
    <property type="component" value="Unassembled WGS sequence"/>
</dbReference>
<dbReference type="RefSeq" id="WP_302908646.1">
    <property type="nucleotide sequence ID" value="NZ_JAUMIS010000001.1"/>
</dbReference>
<comment type="caution">
    <text evidence="3">The sequence shown here is derived from an EMBL/GenBank/DDBJ whole genome shotgun (WGS) entry which is preliminary data.</text>
</comment>
<dbReference type="GO" id="GO:0008233">
    <property type="term" value="F:peptidase activity"/>
    <property type="evidence" value="ECO:0007669"/>
    <property type="project" value="UniProtKB-KW"/>
</dbReference>
<feature type="chain" id="PRO_5045802235" evidence="1">
    <location>
        <begin position="26"/>
        <end position="159"/>
    </location>
</feature>
<proteinExistence type="predicted"/>
<gene>
    <name evidence="3" type="ORF">QVZ43_01870</name>
</gene>
<evidence type="ECO:0000313" key="3">
    <source>
        <dbReference type="EMBL" id="MDO3720448.1"/>
    </source>
</evidence>
<evidence type="ECO:0000256" key="1">
    <source>
        <dbReference type="SAM" id="SignalP"/>
    </source>
</evidence>
<dbReference type="GO" id="GO:0006508">
    <property type="term" value="P:proteolysis"/>
    <property type="evidence" value="ECO:0007669"/>
    <property type="project" value="UniProtKB-KW"/>
</dbReference>